<dbReference type="GO" id="GO:0031410">
    <property type="term" value="C:cytoplasmic vesicle"/>
    <property type="evidence" value="ECO:0007669"/>
    <property type="project" value="UniProtKB-KW"/>
</dbReference>
<dbReference type="Proteomes" id="UP000515159">
    <property type="component" value="Chromosome 8"/>
</dbReference>
<comment type="function">
    <text evidence="15">SNAREs, soluble N-ethylmaleimide-sensitive factor-attachment protein receptors, are essential proteins for fusion of cellular membranes. SNAREs localized on opposing membranes assemble to form a trans-SNARE complex, an extended, parallel four alpha-helical bundle that drives membrane fusion. SNAP29 is a SNARE involved in autophagy through the direct control of autophagosome membrane fusion with the lysososome membrane. Also plays a role in ciliogenesis by regulating membrane fusions.</text>
</comment>
<dbReference type="GO" id="GO:0060170">
    <property type="term" value="C:ciliary membrane"/>
    <property type="evidence" value="ECO:0007669"/>
    <property type="project" value="UniProtKB-SubCell"/>
</dbReference>
<evidence type="ECO:0000256" key="23">
    <source>
        <dbReference type="SAM" id="MobiDB-lite"/>
    </source>
</evidence>
<evidence type="ECO:0000256" key="2">
    <source>
        <dbReference type="ARBA" id="ARBA00009480"/>
    </source>
</evidence>
<evidence type="ECO:0000256" key="11">
    <source>
        <dbReference type="ARBA" id="ARBA00023069"/>
    </source>
</evidence>
<evidence type="ECO:0000256" key="15">
    <source>
        <dbReference type="ARBA" id="ARBA00037064"/>
    </source>
</evidence>
<reference evidence="26 27" key="1">
    <citation type="submission" date="2025-04" db="UniProtKB">
        <authorList>
            <consortium name="RefSeq"/>
        </authorList>
    </citation>
    <scope>IDENTIFICATION</scope>
</reference>
<keyword evidence="4" id="KW-1003">Cell membrane</keyword>
<gene>
    <name evidence="26 27 28" type="primary">SNAP29</name>
</gene>
<keyword evidence="5" id="KW-0963">Cytoplasm</keyword>
<evidence type="ECO:0000256" key="18">
    <source>
        <dbReference type="ARBA" id="ARBA00041113"/>
    </source>
</evidence>
<keyword evidence="10 22" id="KW-0175">Coiled coil</keyword>
<dbReference type="InterPro" id="IPR000727">
    <property type="entry name" value="T_SNARE_dom"/>
</dbReference>
<keyword evidence="8" id="KW-0072">Autophagy</keyword>
<dbReference type="GO" id="GO:0098793">
    <property type="term" value="C:presynapse"/>
    <property type="evidence" value="ECO:0007669"/>
    <property type="project" value="GOC"/>
</dbReference>
<dbReference type="GO" id="GO:0031201">
    <property type="term" value="C:SNARE complex"/>
    <property type="evidence" value="ECO:0007669"/>
    <property type="project" value="TreeGrafter"/>
</dbReference>
<protein>
    <recommendedName>
        <fullName evidence="18">Synaptosomal-associated protein 29</fullName>
    </recommendedName>
    <alternativeName>
        <fullName evidence="19">Soluble 29 kDa NSF attachment protein</fullName>
    </alternativeName>
    <alternativeName>
        <fullName evidence="20">Vesicle-membrane fusion protein SNAP-29</fullName>
    </alternativeName>
</protein>
<evidence type="ECO:0000256" key="5">
    <source>
        <dbReference type="ARBA" id="ARBA00022490"/>
    </source>
</evidence>
<dbReference type="RefSeq" id="XP_033812494.1">
    <property type="nucleotide sequence ID" value="XM_033956603.1"/>
</dbReference>
<keyword evidence="3" id="KW-0813">Transport</keyword>
<dbReference type="FunFam" id="1.20.5.110:FF:000051">
    <property type="entry name" value="synaptosomal-associated protein 29"/>
    <property type="match status" value="1"/>
</dbReference>
<evidence type="ECO:0000313" key="25">
    <source>
        <dbReference type="Proteomes" id="UP000515159"/>
    </source>
</evidence>
<evidence type="ECO:0000313" key="26">
    <source>
        <dbReference type="RefSeq" id="XP_033812494.1"/>
    </source>
</evidence>
<feature type="domain" description="T-SNARE coiled-coil homology" evidence="24">
    <location>
        <begin position="200"/>
        <end position="262"/>
    </location>
</feature>
<evidence type="ECO:0000256" key="13">
    <source>
        <dbReference type="ARBA" id="ARBA00023273"/>
    </source>
</evidence>
<dbReference type="PANTHER" id="PTHR19305">
    <property type="entry name" value="SYNAPTOSOMAL ASSOCIATED PROTEIN"/>
    <property type="match status" value="1"/>
</dbReference>
<keyword evidence="6" id="KW-0597">Phosphoprotein</keyword>
<proteinExistence type="inferred from homology"/>
<dbReference type="GO" id="GO:0000421">
    <property type="term" value="C:autophagosome membrane"/>
    <property type="evidence" value="ECO:0007669"/>
    <property type="project" value="UniProtKB-SubCell"/>
</dbReference>
<dbReference type="GO" id="GO:0016082">
    <property type="term" value="P:synaptic vesicle priming"/>
    <property type="evidence" value="ECO:0007669"/>
    <property type="project" value="TreeGrafter"/>
</dbReference>
<evidence type="ECO:0000256" key="10">
    <source>
        <dbReference type="ARBA" id="ARBA00023054"/>
    </source>
</evidence>
<evidence type="ECO:0000256" key="21">
    <source>
        <dbReference type="ARBA" id="ARBA00046522"/>
    </source>
</evidence>
<dbReference type="GO" id="GO:0000139">
    <property type="term" value="C:Golgi membrane"/>
    <property type="evidence" value="ECO:0007669"/>
    <property type="project" value="UniProtKB-SubCell"/>
</dbReference>
<sequence>MSRSYNPFDEEEDEDFRPSKWNDGAHTDEDPAERRRREATERQQHLRQEVMRRTEATVDSTNRSLSLIYESEKIGVDTSEELIRQGEALRRTERMVDKMEQDLKTSQRLINNIKSVFGGFVNYFKSKPTEVPPVQNGAPEARASSKLQEAISTSKEQESNYQASHPKLRNLDTSGFGASTSEVSSSSSSTDYYPKNQQLRNYHQKIDKNLDDMSSGLGRLKDLALGLQTEIDDQDDLIGRVTDKVDRLDVNIKTTDKKIRDEL</sequence>
<evidence type="ECO:0000256" key="1">
    <source>
        <dbReference type="ARBA" id="ARBA00004395"/>
    </source>
</evidence>
<feature type="region of interest" description="Disordered" evidence="23">
    <location>
        <begin position="1"/>
        <end position="44"/>
    </location>
</feature>
<dbReference type="GO" id="GO:0031629">
    <property type="term" value="P:synaptic vesicle fusion to presynaptic active zone membrane"/>
    <property type="evidence" value="ECO:0007669"/>
    <property type="project" value="TreeGrafter"/>
</dbReference>
<dbReference type="Gene3D" id="1.20.5.110">
    <property type="match status" value="2"/>
</dbReference>
<dbReference type="SMART" id="SM00397">
    <property type="entry name" value="t_SNARE"/>
    <property type="match status" value="2"/>
</dbReference>
<dbReference type="CDD" id="cd15856">
    <property type="entry name" value="SNARE_SNAP29C"/>
    <property type="match status" value="1"/>
</dbReference>
<feature type="compositionally biased region" description="Polar residues" evidence="23">
    <location>
        <begin position="145"/>
        <end position="163"/>
    </location>
</feature>
<evidence type="ECO:0000256" key="14">
    <source>
        <dbReference type="ARBA" id="ARBA00023329"/>
    </source>
</evidence>
<comment type="similarity">
    <text evidence="2">Belongs to the SNAP-25 family.</text>
</comment>
<evidence type="ECO:0000256" key="4">
    <source>
        <dbReference type="ARBA" id="ARBA00022475"/>
    </source>
</evidence>
<keyword evidence="13" id="KW-0966">Cell projection</keyword>
<feature type="region of interest" description="Disordered" evidence="23">
    <location>
        <begin position="131"/>
        <end position="193"/>
    </location>
</feature>
<feature type="compositionally biased region" description="Low complexity" evidence="23">
    <location>
        <begin position="179"/>
        <end position="190"/>
    </location>
</feature>
<evidence type="ECO:0000256" key="20">
    <source>
        <dbReference type="ARBA" id="ARBA00043032"/>
    </source>
</evidence>
<evidence type="ECO:0000256" key="3">
    <source>
        <dbReference type="ARBA" id="ARBA00022448"/>
    </source>
</evidence>
<comment type="subunit">
    <text evidence="21">Forms a SNARE complex, composed of VAMP8, SNAP29 and STX17, involved in fusion of autophagosome with lysosome. Interacts with multiple syntaxins including STX6. Interacts with EIPR1. Interacts with STX17; this interaction is increased in the absence of TMEM39A.</text>
</comment>
<comment type="subcellular location">
    <subcellularLocation>
        <location evidence="16">Cell projection</location>
        <location evidence="16">Cilium membrane</location>
        <topology evidence="16">Peripheral membrane protein</topology>
    </subcellularLocation>
    <subcellularLocation>
        <location evidence="17">Cytoplasmic vesicle</location>
        <location evidence="17">Autophagosome membrane</location>
        <topology evidence="17">Peripheral membrane protein</topology>
    </subcellularLocation>
    <subcellularLocation>
        <location evidence="1">Golgi apparatus membrane</location>
        <topology evidence="1">Peripheral membrane protein</topology>
    </subcellularLocation>
</comment>
<keyword evidence="9" id="KW-0333">Golgi apparatus</keyword>
<organism evidence="25 28">
    <name type="scientific">Geotrypetes seraphini</name>
    <name type="common">Gaboon caecilian</name>
    <name type="synonym">Caecilia seraphini</name>
    <dbReference type="NCBI Taxonomy" id="260995"/>
    <lineage>
        <taxon>Eukaryota</taxon>
        <taxon>Metazoa</taxon>
        <taxon>Chordata</taxon>
        <taxon>Craniata</taxon>
        <taxon>Vertebrata</taxon>
        <taxon>Euteleostomi</taxon>
        <taxon>Amphibia</taxon>
        <taxon>Gymnophiona</taxon>
        <taxon>Geotrypetes</taxon>
    </lineage>
</organism>
<name>A0A6P8S769_GEOSA</name>
<dbReference type="GO" id="GO:0015031">
    <property type="term" value="P:protein transport"/>
    <property type="evidence" value="ECO:0007669"/>
    <property type="project" value="UniProtKB-KW"/>
</dbReference>
<feature type="coiled-coil region" evidence="22">
    <location>
        <begin position="89"/>
        <end position="116"/>
    </location>
</feature>
<dbReference type="PANTHER" id="PTHR19305:SF9">
    <property type="entry name" value="SYNAPTOSOMAL-ASSOCIATED PROTEIN 29"/>
    <property type="match status" value="1"/>
</dbReference>
<keyword evidence="7" id="KW-0653">Protein transport</keyword>
<keyword evidence="11" id="KW-0969">Cilium</keyword>
<evidence type="ECO:0000313" key="27">
    <source>
        <dbReference type="RefSeq" id="XP_033812495.1"/>
    </source>
</evidence>
<evidence type="ECO:0000256" key="9">
    <source>
        <dbReference type="ARBA" id="ARBA00023034"/>
    </source>
</evidence>
<evidence type="ECO:0000256" key="16">
    <source>
        <dbReference type="ARBA" id="ARBA00037808"/>
    </source>
</evidence>
<dbReference type="KEGG" id="gsh:117365783"/>
<keyword evidence="12" id="KW-0472">Membrane</keyword>
<dbReference type="AlphaFoldDB" id="A0A6P8S769"/>
<accession>A0A6P8S769</accession>
<keyword evidence="25" id="KW-1185">Reference proteome</keyword>
<evidence type="ECO:0000256" key="6">
    <source>
        <dbReference type="ARBA" id="ARBA00022553"/>
    </source>
</evidence>
<dbReference type="GO" id="GO:0019905">
    <property type="term" value="F:syntaxin binding"/>
    <property type="evidence" value="ECO:0007669"/>
    <property type="project" value="TreeGrafter"/>
</dbReference>
<dbReference type="SUPFAM" id="SSF58038">
    <property type="entry name" value="SNARE fusion complex"/>
    <property type="match status" value="2"/>
</dbReference>
<keyword evidence="14" id="KW-0968">Cytoplasmic vesicle</keyword>
<dbReference type="OrthoDB" id="18679at2759"/>
<evidence type="ECO:0000256" key="8">
    <source>
        <dbReference type="ARBA" id="ARBA00023006"/>
    </source>
</evidence>
<evidence type="ECO:0000256" key="17">
    <source>
        <dbReference type="ARBA" id="ARBA00037854"/>
    </source>
</evidence>
<dbReference type="CDD" id="cd15887">
    <property type="entry name" value="SNARE_SNAP29N"/>
    <property type="match status" value="1"/>
</dbReference>
<dbReference type="GO" id="GO:0006914">
    <property type="term" value="P:autophagy"/>
    <property type="evidence" value="ECO:0007669"/>
    <property type="project" value="UniProtKB-KW"/>
</dbReference>
<dbReference type="RefSeq" id="XP_033812495.1">
    <property type="nucleotide sequence ID" value="XM_033956604.1"/>
</dbReference>
<evidence type="ECO:0000256" key="12">
    <source>
        <dbReference type="ARBA" id="ARBA00023136"/>
    </source>
</evidence>
<evidence type="ECO:0000256" key="7">
    <source>
        <dbReference type="ARBA" id="ARBA00022927"/>
    </source>
</evidence>
<evidence type="ECO:0000256" key="19">
    <source>
        <dbReference type="ARBA" id="ARBA00042308"/>
    </source>
</evidence>
<dbReference type="GeneID" id="117365783"/>
<dbReference type="RefSeq" id="XP_033812496.1">
    <property type="nucleotide sequence ID" value="XM_033956605.1"/>
</dbReference>
<feature type="compositionally biased region" description="Basic and acidic residues" evidence="23">
    <location>
        <begin position="16"/>
        <end position="44"/>
    </location>
</feature>
<dbReference type="GO" id="GO:0005484">
    <property type="term" value="F:SNAP receptor activity"/>
    <property type="evidence" value="ECO:0007669"/>
    <property type="project" value="TreeGrafter"/>
</dbReference>
<dbReference type="PROSITE" id="PS50192">
    <property type="entry name" value="T_SNARE"/>
    <property type="match status" value="1"/>
</dbReference>
<evidence type="ECO:0000313" key="28">
    <source>
        <dbReference type="RefSeq" id="XP_033812496.1"/>
    </source>
</evidence>
<dbReference type="CTD" id="9342"/>
<dbReference type="FunFam" id="1.20.5.110:FF:000041">
    <property type="entry name" value="Synaptosomal-associated protein 29"/>
    <property type="match status" value="1"/>
</dbReference>
<evidence type="ECO:0000256" key="22">
    <source>
        <dbReference type="SAM" id="Coils"/>
    </source>
</evidence>
<evidence type="ECO:0000259" key="24">
    <source>
        <dbReference type="PROSITE" id="PS50192"/>
    </source>
</evidence>